<keyword evidence="1" id="KW-0812">Transmembrane</keyword>
<dbReference type="Gene3D" id="1.20.58.2220">
    <property type="entry name" value="Formin, FH2 domain"/>
    <property type="match status" value="1"/>
</dbReference>
<dbReference type="EMBL" id="AB263749">
    <property type="protein sequence ID" value="BAF36347.1"/>
    <property type="molecule type" value="Genomic_DNA"/>
</dbReference>
<keyword evidence="1" id="KW-1133">Transmembrane helix</keyword>
<reference evidence="2" key="1">
    <citation type="journal article" date="2007" name="Sex. Plant Reprod.">
        <title>Physical size of the S locus region defined by genetic recombination and genome sequencing in Ipomoea trifida, Convolvulaceae.</title>
        <authorList>
            <person name="Rahman M.H."/>
            <person name="Tsuchiya T."/>
            <person name="Suwabe K."/>
            <person name="Kohori J."/>
            <person name="Tomita R.N."/>
            <person name="Kagaya Y."/>
            <person name="Kobayashi I."/>
            <person name="Kakeda K."/>
            <person name="Kowyama Y."/>
        </authorList>
    </citation>
    <scope>NUCLEOTIDE SEQUENCE</scope>
</reference>
<keyword evidence="1" id="KW-0472">Membrane</keyword>
<proteinExistence type="predicted"/>
<sequence>MTQKVLVKPSPPPLEDDSNVFDVNEYKMKNKWPSIELLFETGVWLFMVSLVAVAFGSMIANYWTNLRKTSADRLKPQLIDKAENTFDELIRTFIEEPQNDNINKFDQTLADFTRMLSIIVAQQQEALEIAEQQEARSEAAECGNTACQSL</sequence>
<dbReference type="AlphaFoldDB" id="A0A942"/>
<accession>A0A942</accession>
<name>A0A942_IPOTF</name>
<evidence type="ECO:0000313" key="2">
    <source>
        <dbReference type="EMBL" id="BAF36347.1"/>
    </source>
</evidence>
<dbReference type="SUPFAM" id="SSF101447">
    <property type="entry name" value="Formin homology 2 domain (FH2 domain)"/>
    <property type="match status" value="1"/>
</dbReference>
<evidence type="ECO:0000256" key="1">
    <source>
        <dbReference type="SAM" id="Phobius"/>
    </source>
</evidence>
<dbReference type="InterPro" id="IPR042201">
    <property type="entry name" value="FH2_Formin_sf"/>
</dbReference>
<organism evidence="2">
    <name type="scientific">Ipomoea trifida</name>
    <name type="common">Morning glory</name>
    <dbReference type="NCBI Taxonomy" id="35884"/>
    <lineage>
        <taxon>Eukaryota</taxon>
        <taxon>Viridiplantae</taxon>
        <taxon>Streptophyta</taxon>
        <taxon>Embryophyta</taxon>
        <taxon>Tracheophyta</taxon>
        <taxon>Spermatophyta</taxon>
        <taxon>Magnoliopsida</taxon>
        <taxon>eudicotyledons</taxon>
        <taxon>Gunneridae</taxon>
        <taxon>Pentapetalae</taxon>
        <taxon>asterids</taxon>
        <taxon>lamiids</taxon>
        <taxon>Solanales</taxon>
        <taxon>Convolvulaceae</taxon>
        <taxon>Ipomoeeae</taxon>
        <taxon>Ipomoea</taxon>
    </lineage>
</organism>
<protein>
    <submittedName>
        <fullName evidence="2">Uncharacterized protein</fullName>
    </submittedName>
</protein>
<feature type="transmembrane region" description="Helical" evidence="1">
    <location>
        <begin position="43"/>
        <end position="63"/>
    </location>
</feature>